<name>K0TN72_THAOC</name>
<accession>K0TN72</accession>
<evidence type="ECO:0000313" key="2">
    <source>
        <dbReference type="EMBL" id="EJK76916.1"/>
    </source>
</evidence>
<feature type="compositionally biased region" description="Low complexity" evidence="1">
    <location>
        <begin position="14"/>
        <end position="23"/>
    </location>
</feature>
<dbReference type="Proteomes" id="UP000266841">
    <property type="component" value="Unassembled WGS sequence"/>
</dbReference>
<reference evidence="2 3" key="1">
    <citation type="journal article" date="2012" name="Genome Biol.">
        <title>Genome and low-iron response of an oceanic diatom adapted to chronic iron limitation.</title>
        <authorList>
            <person name="Lommer M."/>
            <person name="Specht M."/>
            <person name="Roy A.S."/>
            <person name="Kraemer L."/>
            <person name="Andreson R."/>
            <person name="Gutowska M.A."/>
            <person name="Wolf J."/>
            <person name="Bergner S.V."/>
            <person name="Schilhabel M.B."/>
            <person name="Klostermeier U.C."/>
            <person name="Beiko R.G."/>
            <person name="Rosenstiel P."/>
            <person name="Hippler M."/>
            <person name="Laroche J."/>
        </authorList>
    </citation>
    <scope>NUCLEOTIDE SEQUENCE [LARGE SCALE GENOMIC DNA]</scope>
    <source>
        <strain evidence="2 3">CCMP1005</strain>
    </source>
</reference>
<feature type="region of interest" description="Disordered" evidence="1">
    <location>
        <begin position="1"/>
        <end position="121"/>
    </location>
</feature>
<proteinExistence type="predicted"/>
<feature type="compositionally biased region" description="Basic and acidic residues" evidence="1">
    <location>
        <begin position="39"/>
        <end position="60"/>
    </location>
</feature>
<feature type="compositionally biased region" description="Pro residues" evidence="1">
    <location>
        <begin position="87"/>
        <end position="100"/>
    </location>
</feature>
<feature type="compositionally biased region" description="Low complexity" evidence="1">
    <location>
        <begin position="101"/>
        <end position="118"/>
    </location>
</feature>
<evidence type="ECO:0000256" key="1">
    <source>
        <dbReference type="SAM" id="MobiDB-lite"/>
    </source>
</evidence>
<dbReference type="AlphaFoldDB" id="K0TN72"/>
<dbReference type="EMBL" id="AGNL01001554">
    <property type="protein sequence ID" value="EJK76916.1"/>
    <property type="molecule type" value="Genomic_DNA"/>
</dbReference>
<comment type="caution">
    <text evidence="2">The sequence shown here is derived from an EMBL/GenBank/DDBJ whole genome shotgun (WGS) entry which is preliminary data.</text>
</comment>
<sequence>RTAPLVLRTRFAVSLSSRSSPPSDGGARAPSPGGTDQKGTAERAWRASGEVRRRQDERPSPPEARTMTSTRDGTDRRLGGGGRTTRSPPPRAALGDPPPAAGCLAPATTGGRRPSSARPCRRRGTYAACLSSSRVPPARAPSVLVTSLQCAGCRFGTPPHHTECLFFATPPGGSCVGLRDDAVTIDSDVVNSFFSARRDDFGSRFFTSYRISTARPSSGGLNSTIQSNLQSSSRRFQEAAFRPIRRTPSSSGWAPARHDSRVLRGPRFADKGHFLTEIKAKFSTIARFRGLPGQFGRPFRDPRAEGFRMGHLVSRSGTSPCFMVEQKNDDDAGLSYLWGSGAPRFPSQETNGPEWPSARSAAVTAHPPARLLSTMRHSLISYL</sequence>
<evidence type="ECO:0000313" key="3">
    <source>
        <dbReference type="Proteomes" id="UP000266841"/>
    </source>
</evidence>
<gene>
    <name evidence="2" type="ORF">THAOC_01292</name>
</gene>
<protein>
    <submittedName>
        <fullName evidence="2">Uncharacterized protein</fullName>
    </submittedName>
</protein>
<keyword evidence="3" id="KW-1185">Reference proteome</keyword>
<feature type="non-terminal residue" evidence="2">
    <location>
        <position position="1"/>
    </location>
</feature>
<organism evidence="2 3">
    <name type="scientific">Thalassiosira oceanica</name>
    <name type="common">Marine diatom</name>
    <dbReference type="NCBI Taxonomy" id="159749"/>
    <lineage>
        <taxon>Eukaryota</taxon>
        <taxon>Sar</taxon>
        <taxon>Stramenopiles</taxon>
        <taxon>Ochrophyta</taxon>
        <taxon>Bacillariophyta</taxon>
        <taxon>Coscinodiscophyceae</taxon>
        <taxon>Thalassiosirophycidae</taxon>
        <taxon>Thalassiosirales</taxon>
        <taxon>Thalassiosiraceae</taxon>
        <taxon>Thalassiosira</taxon>
    </lineage>
</organism>